<sequence>MRTENVLAPVAKPLPRVFAGPVSPDTGRTIPQFSGEEFTSAEDCEAVENVIANGKDSILLQSLREASEKSWVNSLAARIYNTVLRNKSIDDYDKFVRLKIVLLEFIGVNEQRARRLLPLRIGHFGTLQQLLACP</sequence>
<dbReference type="WBParaSite" id="PEQ_0000654001-mRNA-1">
    <property type="protein sequence ID" value="PEQ_0000654001-mRNA-1"/>
    <property type="gene ID" value="PEQ_0000654001"/>
</dbReference>
<reference evidence="2" key="1">
    <citation type="submission" date="2022-11" db="UniProtKB">
        <authorList>
            <consortium name="WormBaseParasite"/>
        </authorList>
    </citation>
    <scope>IDENTIFICATION</scope>
</reference>
<dbReference type="AlphaFoldDB" id="A0A914RX00"/>
<name>A0A914RX00_PAREQ</name>
<evidence type="ECO:0000313" key="2">
    <source>
        <dbReference type="WBParaSite" id="PEQ_0000654001-mRNA-1"/>
    </source>
</evidence>
<dbReference type="Proteomes" id="UP000887564">
    <property type="component" value="Unplaced"/>
</dbReference>
<protein>
    <submittedName>
        <fullName evidence="2">Uncharacterized protein</fullName>
    </submittedName>
</protein>
<evidence type="ECO:0000313" key="1">
    <source>
        <dbReference type="Proteomes" id="UP000887564"/>
    </source>
</evidence>
<organism evidence="1 2">
    <name type="scientific">Parascaris equorum</name>
    <name type="common">Equine roundworm</name>
    <dbReference type="NCBI Taxonomy" id="6256"/>
    <lineage>
        <taxon>Eukaryota</taxon>
        <taxon>Metazoa</taxon>
        <taxon>Ecdysozoa</taxon>
        <taxon>Nematoda</taxon>
        <taxon>Chromadorea</taxon>
        <taxon>Rhabditida</taxon>
        <taxon>Spirurina</taxon>
        <taxon>Ascaridomorpha</taxon>
        <taxon>Ascaridoidea</taxon>
        <taxon>Ascarididae</taxon>
        <taxon>Parascaris</taxon>
    </lineage>
</organism>
<keyword evidence="1" id="KW-1185">Reference proteome</keyword>
<accession>A0A914RX00</accession>
<proteinExistence type="predicted"/>